<dbReference type="PANTHER" id="PTHR45674:SF4">
    <property type="entry name" value="DNA LIGASE 1"/>
    <property type="match status" value="1"/>
</dbReference>
<dbReference type="EMBL" id="JACCBG010000001">
    <property type="protein sequence ID" value="NYD42782.1"/>
    <property type="molecule type" value="Genomic_DNA"/>
</dbReference>
<dbReference type="Proteomes" id="UP000535511">
    <property type="component" value="Unassembled WGS sequence"/>
</dbReference>
<name>A0A7Y9E871_9ACTN</name>
<reference evidence="7 8" key="1">
    <citation type="submission" date="2020-07" db="EMBL/GenBank/DDBJ databases">
        <title>Sequencing the genomes of 1000 actinobacteria strains.</title>
        <authorList>
            <person name="Klenk H.-P."/>
        </authorList>
    </citation>
    <scope>NUCLEOTIDE SEQUENCE [LARGE SCALE GENOMIC DNA]</scope>
    <source>
        <strain evidence="7 8">DSM 21350</strain>
    </source>
</reference>
<evidence type="ECO:0000256" key="4">
    <source>
        <dbReference type="ARBA" id="ARBA00034003"/>
    </source>
</evidence>
<evidence type="ECO:0000256" key="2">
    <source>
        <dbReference type="ARBA" id="ARBA00012727"/>
    </source>
</evidence>
<evidence type="ECO:0000259" key="6">
    <source>
        <dbReference type="PROSITE" id="PS50160"/>
    </source>
</evidence>
<dbReference type="SUPFAM" id="SSF56091">
    <property type="entry name" value="DNA ligase/mRNA capping enzyme, catalytic domain"/>
    <property type="match status" value="1"/>
</dbReference>
<evidence type="ECO:0000313" key="8">
    <source>
        <dbReference type="Proteomes" id="UP000535511"/>
    </source>
</evidence>
<evidence type="ECO:0000256" key="3">
    <source>
        <dbReference type="ARBA" id="ARBA00022598"/>
    </source>
</evidence>
<dbReference type="InterPro" id="IPR014146">
    <property type="entry name" value="LigD_ligase_dom"/>
</dbReference>
<comment type="catalytic activity">
    <reaction evidence="4">
        <text>ATP + (deoxyribonucleotide)n-3'-hydroxyl + 5'-phospho-(deoxyribonucleotide)m = (deoxyribonucleotide)n+m + AMP + diphosphate.</text>
        <dbReference type="EC" id="6.5.1.1"/>
    </reaction>
</comment>
<evidence type="ECO:0000313" key="7">
    <source>
        <dbReference type="EMBL" id="NYD42782.1"/>
    </source>
</evidence>
<protein>
    <recommendedName>
        <fullName evidence="2">DNA ligase (ATP)</fullName>
        <ecNumber evidence="2">6.5.1.1</ecNumber>
    </recommendedName>
</protein>
<proteinExistence type="inferred from homology"/>
<evidence type="ECO:0000256" key="1">
    <source>
        <dbReference type="ARBA" id="ARBA00007572"/>
    </source>
</evidence>
<dbReference type="InterPro" id="IPR012309">
    <property type="entry name" value="DNA_ligase_ATP-dep_C"/>
</dbReference>
<feature type="region of interest" description="Disordered" evidence="5">
    <location>
        <begin position="289"/>
        <end position="330"/>
    </location>
</feature>
<dbReference type="GO" id="GO:0006310">
    <property type="term" value="P:DNA recombination"/>
    <property type="evidence" value="ECO:0007669"/>
    <property type="project" value="InterPro"/>
</dbReference>
<accession>A0A7Y9E871</accession>
<organism evidence="7 8">
    <name type="scientific">Nocardioides panaciterrulae</name>
    <dbReference type="NCBI Taxonomy" id="661492"/>
    <lineage>
        <taxon>Bacteria</taxon>
        <taxon>Bacillati</taxon>
        <taxon>Actinomycetota</taxon>
        <taxon>Actinomycetes</taxon>
        <taxon>Propionibacteriales</taxon>
        <taxon>Nocardioidaceae</taxon>
        <taxon>Nocardioides</taxon>
    </lineage>
</organism>
<evidence type="ECO:0000256" key="5">
    <source>
        <dbReference type="SAM" id="MobiDB-lite"/>
    </source>
</evidence>
<dbReference type="Gene3D" id="3.30.470.30">
    <property type="entry name" value="DNA ligase/mRNA capping enzyme"/>
    <property type="match status" value="1"/>
</dbReference>
<dbReference type="Gene3D" id="3.30.1490.70">
    <property type="match status" value="1"/>
</dbReference>
<dbReference type="PANTHER" id="PTHR45674">
    <property type="entry name" value="DNA LIGASE 1/3 FAMILY MEMBER"/>
    <property type="match status" value="1"/>
</dbReference>
<dbReference type="InterPro" id="IPR012340">
    <property type="entry name" value="NA-bd_OB-fold"/>
</dbReference>
<feature type="domain" description="ATP-dependent DNA ligase family profile" evidence="6">
    <location>
        <begin position="114"/>
        <end position="253"/>
    </location>
</feature>
<keyword evidence="8" id="KW-1185">Reference proteome</keyword>
<dbReference type="EC" id="6.5.1.1" evidence="2"/>
<dbReference type="Gene3D" id="2.40.50.140">
    <property type="entry name" value="Nucleic acid-binding proteins"/>
    <property type="match status" value="1"/>
</dbReference>
<dbReference type="CDD" id="cd07971">
    <property type="entry name" value="OBF_DNA_ligase_LigD"/>
    <property type="match status" value="1"/>
</dbReference>
<dbReference type="GO" id="GO:0005524">
    <property type="term" value="F:ATP binding"/>
    <property type="evidence" value="ECO:0007669"/>
    <property type="project" value="InterPro"/>
</dbReference>
<dbReference type="GO" id="GO:0006281">
    <property type="term" value="P:DNA repair"/>
    <property type="evidence" value="ECO:0007669"/>
    <property type="project" value="InterPro"/>
</dbReference>
<dbReference type="GO" id="GO:0003910">
    <property type="term" value="F:DNA ligase (ATP) activity"/>
    <property type="evidence" value="ECO:0007669"/>
    <property type="project" value="UniProtKB-EC"/>
</dbReference>
<dbReference type="PROSITE" id="PS50160">
    <property type="entry name" value="DNA_LIGASE_A3"/>
    <property type="match status" value="1"/>
</dbReference>
<dbReference type="InterPro" id="IPR050191">
    <property type="entry name" value="ATP-dep_DNA_ligase"/>
</dbReference>
<dbReference type="SUPFAM" id="SSF50249">
    <property type="entry name" value="Nucleic acid-binding proteins"/>
    <property type="match status" value="1"/>
</dbReference>
<dbReference type="AlphaFoldDB" id="A0A7Y9E871"/>
<dbReference type="NCBIfam" id="TIGR02779">
    <property type="entry name" value="NHEJ_ligase_lig"/>
    <property type="match status" value="1"/>
</dbReference>
<sequence>MMVRMLPMLASPGRHVPTGEAWAHEVKWDGVRILADVTAGGDTARLTTRNGNDVTIAWPELSTPPLGARDLLVDGEVIALNAEGLPDFRELAERIHVRRATAAARLARATPATYMVFDLLRLDGRDLTREPLERRRELLLGLGLEQSTWQVPPSYDDGSMLFDATLQQGLEGIVSKRRDSRYDFGVRSPHWLKFAHRHRISYVVGGWRPVEGTTDRLGALLVGEPTAAGLSYRGRVGSGIGARAARVLTELLAPLGRKDSPFDDEVPREDARGTRWVRPVVVVDVDTHHASRRQRLRQPSYQGVRSDLAPDDLAPAAPTDPAGPGRAPRI</sequence>
<dbReference type="InterPro" id="IPR012310">
    <property type="entry name" value="DNA_ligase_ATP-dep_cent"/>
</dbReference>
<dbReference type="CDD" id="cd07906">
    <property type="entry name" value="Adenylation_DNA_ligase_LigD_LigC"/>
    <property type="match status" value="1"/>
</dbReference>
<dbReference type="Pfam" id="PF01068">
    <property type="entry name" value="DNA_ligase_A_M"/>
    <property type="match status" value="1"/>
</dbReference>
<comment type="caution">
    <text evidence="7">The sequence shown here is derived from an EMBL/GenBank/DDBJ whole genome shotgun (WGS) entry which is preliminary data.</text>
</comment>
<feature type="compositionally biased region" description="Low complexity" evidence="5">
    <location>
        <begin position="311"/>
        <end position="330"/>
    </location>
</feature>
<dbReference type="Pfam" id="PF04679">
    <property type="entry name" value="DNA_ligase_A_C"/>
    <property type="match status" value="1"/>
</dbReference>
<dbReference type="RefSeq" id="WP_246298509.1">
    <property type="nucleotide sequence ID" value="NZ_JACCBG010000001.1"/>
</dbReference>
<gene>
    <name evidence="7" type="ORF">BJZ21_002865</name>
</gene>
<keyword evidence="3 7" id="KW-0436">Ligase</keyword>
<comment type="similarity">
    <text evidence="1">Belongs to the ATP-dependent DNA ligase family.</text>
</comment>